<dbReference type="EMBL" id="MK500495">
    <property type="protein sequence ID" value="QBK90654.1"/>
    <property type="molecule type" value="Genomic_DNA"/>
</dbReference>
<sequence length="350" mass="40058">MTSPVAATSPPSSPRTPRESSKSFRNDVTQLKDYINTIFKVYDGIIKSPVNSVLINNVSYDAKDMVQLKRQFRTKLDNLNKAFREGQKISKPKRTVAPGSGFNRPIKVSDKLVRFFREANLGTYENQNLQTFLPQLFRENISLPSTLNALFNLYAKTANLVSYATENKNKKQSDYNKQFLGADENMKRVFASDFVFITNKTKDEMRARNVKEGDIKEGAKELINKPGFYRATDYIRAFDPDNFIRARLSNIIYAPDNFSTHDVKIDDREKKAYGVIKEDYKARAKEEEAKINKANRKIARETGKKAVEYKHPINYNEAIKQIQNPSQNLKIQAQLDSEQSIVSSVLARTN</sequence>
<feature type="coiled-coil region" evidence="1">
    <location>
        <begin position="277"/>
        <end position="304"/>
    </location>
</feature>
<keyword evidence="1" id="KW-0175">Coiled coil</keyword>
<feature type="compositionally biased region" description="Basic and acidic residues" evidence="2">
    <location>
        <begin position="16"/>
        <end position="25"/>
    </location>
</feature>
<protein>
    <submittedName>
        <fullName evidence="3">Uncharacterized protein</fullName>
    </submittedName>
</protein>
<reference evidence="3" key="1">
    <citation type="journal article" date="2019" name="MBio">
        <title>Virus Genomes from Deep Sea Sediments Expand the Ocean Megavirome and Support Independent Origins of Viral Gigantism.</title>
        <authorList>
            <person name="Backstrom D."/>
            <person name="Yutin N."/>
            <person name="Jorgensen S.L."/>
            <person name="Dharamshi J."/>
            <person name="Homa F."/>
            <person name="Zaremba-Niedwiedzka K."/>
            <person name="Spang A."/>
            <person name="Wolf Y.I."/>
            <person name="Koonin E.V."/>
            <person name="Ettema T.J."/>
        </authorList>
    </citation>
    <scope>NUCLEOTIDE SEQUENCE</scope>
</reference>
<organism evidence="3">
    <name type="scientific">Pithovirus LCPAC104</name>
    <dbReference type="NCBI Taxonomy" id="2506589"/>
    <lineage>
        <taxon>Viruses</taxon>
        <taxon>Pithoviruses</taxon>
    </lineage>
</organism>
<evidence type="ECO:0000313" key="3">
    <source>
        <dbReference type="EMBL" id="QBK90654.1"/>
    </source>
</evidence>
<evidence type="ECO:0000256" key="1">
    <source>
        <dbReference type="SAM" id="Coils"/>
    </source>
</evidence>
<feature type="region of interest" description="Disordered" evidence="2">
    <location>
        <begin position="1"/>
        <end position="25"/>
    </location>
</feature>
<accession>A0A481Z461</accession>
<evidence type="ECO:0000256" key="2">
    <source>
        <dbReference type="SAM" id="MobiDB-lite"/>
    </source>
</evidence>
<proteinExistence type="predicted"/>
<feature type="compositionally biased region" description="Low complexity" evidence="2">
    <location>
        <begin position="1"/>
        <end position="10"/>
    </location>
</feature>
<gene>
    <name evidence="3" type="ORF">LCPAC104_01510</name>
</gene>
<name>A0A481Z461_9VIRU</name>